<evidence type="ECO:0000256" key="4">
    <source>
        <dbReference type="ARBA" id="ARBA00022827"/>
    </source>
</evidence>
<gene>
    <name evidence="8" type="ORF">KIH74_00845</name>
</gene>
<dbReference type="EMBL" id="JAHBAY010000001">
    <property type="protein sequence ID" value="MBT0767448.1"/>
    <property type="molecule type" value="Genomic_DNA"/>
</dbReference>
<evidence type="ECO:0000256" key="1">
    <source>
        <dbReference type="ARBA" id="ARBA00001974"/>
    </source>
</evidence>
<dbReference type="Proteomes" id="UP001197247">
    <property type="component" value="Unassembled WGS sequence"/>
</dbReference>
<dbReference type="InterPro" id="IPR023753">
    <property type="entry name" value="FAD/NAD-binding_dom"/>
</dbReference>
<dbReference type="InterPro" id="IPR016156">
    <property type="entry name" value="FAD/NAD-linked_Rdtase_dimer_sf"/>
</dbReference>
<feature type="region of interest" description="Disordered" evidence="5">
    <location>
        <begin position="244"/>
        <end position="270"/>
    </location>
</feature>
<organism evidence="8 9">
    <name type="scientific">Kineosporia corallincola</name>
    <dbReference type="NCBI Taxonomy" id="2835133"/>
    <lineage>
        <taxon>Bacteria</taxon>
        <taxon>Bacillati</taxon>
        <taxon>Actinomycetota</taxon>
        <taxon>Actinomycetes</taxon>
        <taxon>Kineosporiales</taxon>
        <taxon>Kineosporiaceae</taxon>
        <taxon>Kineosporia</taxon>
    </lineage>
</organism>
<dbReference type="PIRSF" id="PIRSF000350">
    <property type="entry name" value="Mercury_reductase_MerA"/>
    <property type="match status" value="1"/>
</dbReference>
<feature type="compositionally biased region" description="Basic and acidic residues" evidence="5">
    <location>
        <begin position="251"/>
        <end position="264"/>
    </location>
</feature>
<reference evidence="8 9" key="1">
    <citation type="submission" date="2021-05" db="EMBL/GenBank/DDBJ databases">
        <title>Kineosporia and Streptomyces sp. nov. two new marine actinobacteria isolated from Coral.</title>
        <authorList>
            <person name="Buangrab K."/>
            <person name="Sutthacheep M."/>
            <person name="Yeemin T."/>
            <person name="Harunari E."/>
            <person name="Igarashi Y."/>
            <person name="Kanchanasin P."/>
            <person name="Tanasupawat S."/>
            <person name="Phongsopitanun W."/>
        </authorList>
    </citation>
    <scope>NUCLEOTIDE SEQUENCE [LARGE SCALE GENOMIC DNA]</scope>
    <source>
        <strain evidence="8 9">J2-2</strain>
    </source>
</reference>
<evidence type="ECO:0000256" key="5">
    <source>
        <dbReference type="SAM" id="MobiDB-lite"/>
    </source>
</evidence>
<dbReference type="Pfam" id="PF02852">
    <property type="entry name" value="Pyr_redox_dim"/>
    <property type="match status" value="1"/>
</dbReference>
<dbReference type="SUPFAM" id="SSF55424">
    <property type="entry name" value="FAD/NAD-linked reductases, dimerisation (C-terminal) domain"/>
    <property type="match status" value="1"/>
</dbReference>
<dbReference type="Gene3D" id="3.50.50.60">
    <property type="entry name" value="FAD/NAD(P)-binding domain"/>
    <property type="match status" value="2"/>
</dbReference>
<dbReference type="InterPro" id="IPR001100">
    <property type="entry name" value="Pyr_nuc-diS_OxRdtase"/>
</dbReference>
<dbReference type="PANTHER" id="PTHR43014:SF2">
    <property type="entry name" value="MERCURIC REDUCTASE"/>
    <property type="match status" value="1"/>
</dbReference>
<dbReference type="PANTHER" id="PTHR43014">
    <property type="entry name" value="MERCURIC REDUCTASE"/>
    <property type="match status" value="1"/>
</dbReference>
<dbReference type="Gene3D" id="3.30.390.30">
    <property type="match status" value="1"/>
</dbReference>
<evidence type="ECO:0000313" key="8">
    <source>
        <dbReference type="EMBL" id="MBT0767448.1"/>
    </source>
</evidence>
<dbReference type="InterPro" id="IPR036188">
    <property type="entry name" value="FAD/NAD-bd_sf"/>
</dbReference>
<dbReference type="PRINTS" id="PR00411">
    <property type="entry name" value="PNDRDTASEI"/>
</dbReference>
<dbReference type="InterPro" id="IPR004099">
    <property type="entry name" value="Pyr_nucl-diS_OxRdtase_dimer"/>
</dbReference>
<comment type="similarity">
    <text evidence="2">Belongs to the class-I pyridine nucleotide-disulfide oxidoreductase family.</text>
</comment>
<evidence type="ECO:0000259" key="7">
    <source>
        <dbReference type="Pfam" id="PF07992"/>
    </source>
</evidence>
<protein>
    <submittedName>
        <fullName evidence="8">NAD(P)/FAD-dependent oxidoreductase</fullName>
    </submittedName>
</protein>
<feature type="domain" description="Pyridine nucleotide-disulphide oxidoreductase dimerisation" evidence="6">
    <location>
        <begin position="354"/>
        <end position="466"/>
    </location>
</feature>
<evidence type="ECO:0000256" key="2">
    <source>
        <dbReference type="ARBA" id="ARBA00007532"/>
    </source>
</evidence>
<accession>A0ABS5T8Q2</accession>
<comment type="cofactor">
    <cofactor evidence="1">
        <name>FAD</name>
        <dbReference type="ChEBI" id="CHEBI:57692"/>
    </cofactor>
</comment>
<keyword evidence="9" id="KW-1185">Reference proteome</keyword>
<sequence>MDPAELDGARYEVIVIGTGSAGKPLATALARGGLRVLAVERHRFGGECPYVACVPSKSMLLSARRHRASGDPAHRAAFAAAVAVRDRTVHGRDDSGAAEGMLGDGVDLVRARASVRPGQVLLDGIATVRWSTALVLATGAEAVIPPVDGLRGTPGIWTSDTALSGDELPARLAILGGGAIGCELAEVYASFGSRVTVLEAAPTLLPREQPWLGGAMADGLRRLGVDVRTGTELASVRPDGQGVLLGFGEGSRPETDRPGTDRPGTDQPGADQLAADRLLVAVGKKPVTDGLGLESLGLDPDDLSVDRRMRLKDDVFAIGDLTAINPYTHGANYQARVVADELLGRGRDADHSGTPRAVYTDPAVLAVGDTEKTAAERGARTLTARSDVTGTTRSAVERTIDENDDRPAGLELIADADSGVLIGAAAIGPEADSWAAELALAVRARVTLQALADQPHAFPSWAEAIAAPAQELAQRLRD</sequence>
<dbReference type="SUPFAM" id="SSF51905">
    <property type="entry name" value="FAD/NAD(P)-binding domain"/>
    <property type="match status" value="1"/>
</dbReference>
<keyword evidence="3" id="KW-0285">Flavoprotein</keyword>
<name>A0ABS5T8Q2_9ACTN</name>
<keyword evidence="4" id="KW-0274">FAD</keyword>
<evidence type="ECO:0000256" key="3">
    <source>
        <dbReference type="ARBA" id="ARBA00022630"/>
    </source>
</evidence>
<dbReference type="Pfam" id="PF07992">
    <property type="entry name" value="Pyr_redox_2"/>
    <property type="match status" value="1"/>
</dbReference>
<feature type="domain" description="FAD/NAD(P)-binding" evidence="7">
    <location>
        <begin position="11"/>
        <end position="323"/>
    </location>
</feature>
<evidence type="ECO:0000313" key="9">
    <source>
        <dbReference type="Proteomes" id="UP001197247"/>
    </source>
</evidence>
<dbReference type="RefSeq" id="WP_214153380.1">
    <property type="nucleotide sequence ID" value="NZ_JAHBAY010000001.1"/>
</dbReference>
<comment type="caution">
    <text evidence="8">The sequence shown here is derived from an EMBL/GenBank/DDBJ whole genome shotgun (WGS) entry which is preliminary data.</text>
</comment>
<evidence type="ECO:0000259" key="6">
    <source>
        <dbReference type="Pfam" id="PF02852"/>
    </source>
</evidence>
<dbReference type="PRINTS" id="PR00368">
    <property type="entry name" value="FADPNR"/>
</dbReference>
<proteinExistence type="inferred from homology"/>